<evidence type="ECO:0000313" key="2">
    <source>
        <dbReference type="EMBL" id="WPJ97516.1"/>
    </source>
</evidence>
<dbReference type="SUPFAM" id="SSF140931">
    <property type="entry name" value="Fic-like"/>
    <property type="match status" value="1"/>
</dbReference>
<dbReference type="PANTHER" id="PTHR13504:SF33">
    <property type="entry name" value="FIC FAMILY PROTEIN"/>
    <property type="match status" value="1"/>
</dbReference>
<accession>A0ABZ0RQ10</accession>
<dbReference type="Pfam" id="PF22168">
    <property type="entry name" value="DIP2311-like_C"/>
    <property type="match status" value="1"/>
</dbReference>
<dbReference type="InterPro" id="IPR025230">
    <property type="entry name" value="DUF4172"/>
</dbReference>
<evidence type="ECO:0000313" key="3">
    <source>
        <dbReference type="Proteomes" id="UP001324993"/>
    </source>
</evidence>
<dbReference type="Pfam" id="PF02661">
    <property type="entry name" value="Fic"/>
    <property type="match status" value="1"/>
</dbReference>
<dbReference type="Proteomes" id="UP001324993">
    <property type="component" value="Chromosome"/>
</dbReference>
<dbReference type="InterPro" id="IPR036597">
    <property type="entry name" value="Fido-like_dom_sf"/>
</dbReference>
<dbReference type="InterPro" id="IPR003812">
    <property type="entry name" value="Fido"/>
</dbReference>
<dbReference type="Pfam" id="PF13776">
    <property type="entry name" value="DUF4172"/>
    <property type="match status" value="1"/>
</dbReference>
<feature type="domain" description="Fido" evidence="1">
    <location>
        <begin position="114"/>
        <end position="266"/>
    </location>
</feature>
<keyword evidence="3" id="KW-1185">Reference proteome</keyword>
<dbReference type="InterPro" id="IPR036388">
    <property type="entry name" value="WH-like_DNA-bd_sf"/>
</dbReference>
<dbReference type="EMBL" id="CP138858">
    <property type="protein sequence ID" value="WPJ97516.1"/>
    <property type="molecule type" value="Genomic_DNA"/>
</dbReference>
<dbReference type="Gene3D" id="1.10.10.10">
    <property type="entry name" value="Winged helix-like DNA-binding domain superfamily/Winged helix DNA-binding domain"/>
    <property type="match status" value="1"/>
</dbReference>
<dbReference type="InterPro" id="IPR040198">
    <property type="entry name" value="Fido_containing"/>
</dbReference>
<protein>
    <submittedName>
        <fullName evidence="2">Fic family protein</fullName>
    </submittedName>
</protein>
<dbReference type="PANTHER" id="PTHR13504">
    <property type="entry name" value="FIDO DOMAIN-CONTAINING PROTEIN DDB_G0283145"/>
    <property type="match status" value="1"/>
</dbReference>
<sequence>MEYHWQLPDWPEFRYELGELEASLLDFVDRAGLVSGSVQALPESEQNNAIADLMIVEALKTSEIEGAVLSRPDVASSIRNGLGLNYPHQPVRDRASAGAAELMLAVRSDWAADLSGSVLLDWHRVLMQGANNMAIGQWRSHVEPMQVVELTLGEPRVLYEAPPSDLVPAEIKGFVEWFNTSRDQIRHAPIRAGLAHLYFESIHPFEDGNGRVGRAVAEKALFQGAGRPLLMSLSQAIEADKTSYYTALQRAQRSNEVTDWLRYFVDLLLRALDESQARIDFVLKKARFFDRYREALSERQLKVVRRMLDAGPAGFEGGVNASKYQRLTGVSKPTATRDLQELLQQGVLTSIGGGRSTRYEVNL</sequence>
<reference evidence="2 3" key="1">
    <citation type="submission" date="2023-11" db="EMBL/GenBank/DDBJ databases">
        <title>Coraliomargarita sp. nov., isolated from marine algae.</title>
        <authorList>
            <person name="Lee J.K."/>
            <person name="Baek J.H."/>
            <person name="Kim J.M."/>
            <person name="Choi D.G."/>
            <person name="Jeon C.O."/>
        </authorList>
    </citation>
    <scope>NUCLEOTIDE SEQUENCE [LARGE SCALE GENOMIC DNA]</scope>
    <source>
        <strain evidence="2 3">J2-16</strain>
    </source>
</reference>
<dbReference type="PROSITE" id="PS51459">
    <property type="entry name" value="FIDO"/>
    <property type="match status" value="1"/>
</dbReference>
<dbReference type="Gene3D" id="1.10.3290.10">
    <property type="entry name" value="Fido-like domain"/>
    <property type="match status" value="1"/>
</dbReference>
<dbReference type="RefSeq" id="WP_319834358.1">
    <property type="nucleotide sequence ID" value="NZ_CP138858.1"/>
</dbReference>
<proteinExistence type="predicted"/>
<evidence type="ECO:0000259" key="1">
    <source>
        <dbReference type="PROSITE" id="PS51459"/>
    </source>
</evidence>
<gene>
    <name evidence="2" type="ORF">SH580_07310</name>
</gene>
<dbReference type="InterPro" id="IPR054760">
    <property type="entry name" value="DIP2311-like_C"/>
</dbReference>
<name>A0ABZ0RQ10_9BACT</name>
<organism evidence="2 3">
    <name type="scientific">Coraliomargarita algicola</name>
    <dbReference type="NCBI Taxonomy" id="3092156"/>
    <lineage>
        <taxon>Bacteria</taxon>
        <taxon>Pseudomonadati</taxon>
        <taxon>Verrucomicrobiota</taxon>
        <taxon>Opitutia</taxon>
        <taxon>Puniceicoccales</taxon>
        <taxon>Coraliomargaritaceae</taxon>
        <taxon>Coraliomargarita</taxon>
    </lineage>
</organism>